<dbReference type="InterPro" id="IPR036515">
    <property type="entry name" value="Transposase_17_sf"/>
</dbReference>
<dbReference type="GO" id="GO:0043565">
    <property type="term" value="F:sequence-specific DNA binding"/>
    <property type="evidence" value="ECO:0007669"/>
    <property type="project" value="InterPro"/>
</dbReference>
<evidence type="ECO:0000313" key="3">
    <source>
        <dbReference type="Proteomes" id="UP000603434"/>
    </source>
</evidence>
<proteinExistence type="predicted"/>
<comment type="caution">
    <text evidence="2">The sequence shown here is derived from an EMBL/GenBank/DDBJ whole genome shotgun (WGS) entry which is preliminary data.</text>
</comment>
<dbReference type="AlphaFoldDB" id="A0A8J6NUC0"/>
<sequence>MARPWRIEFEGALYHILARGNQRQDIFLNDADRRLFLDTLGQMASRYDIDIYAYVLMGNHYHLLLKTHNANLSKAMQWFGTTYTRRFNIGHNCSGHLFQGRFKSFIVQNDAYLTQLSCYIHRNPLRAGIVQRLADYHWSSYLVYAYRKKAPKWLNIGLILSQFGIKDPHQAYRRKVKNYSNEERSLFEDLRYGLFLGTNSFADTLKKQFVKTTLQSDLPQQVKLVKDLDTETTPEKLAQALNCRVDNFRKSLRISKADKMNRDLMLYLLWNSGIFTNRQIGELLGLSYSSVSRRAAMVRKSIQRDEVLLNKVQQLNALIKV</sequence>
<dbReference type="InterPro" id="IPR010921">
    <property type="entry name" value="Trp_repressor/repl_initiator"/>
</dbReference>
<dbReference type="GO" id="GO:0006313">
    <property type="term" value="P:DNA transposition"/>
    <property type="evidence" value="ECO:0007669"/>
    <property type="project" value="InterPro"/>
</dbReference>
<dbReference type="Gene3D" id="3.30.70.1290">
    <property type="entry name" value="Transposase IS200-like"/>
    <property type="match status" value="1"/>
</dbReference>
<feature type="domain" description="Transposase IS200-like" evidence="1">
    <location>
        <begin position="9"/>
        <end position="123"/>
    </location>
</feature>
<dbReference type="NCBIfam" id="NF047646">
    <property type="entry name" value="REP_Tyr_transpos"/>
    <property type="match status" value="1"/>
</dbReference>
<accession>A0A8J6NUC0</accession>
<gene>
    <name evidence="2" type="ORF">H8E23_05375</name>
</gene>
<dbReference type="EMBL" id="JACNJH010000108">
    <property type="protein sequence ID" value="MBC8360808.1"/>
    <property type="molecule type" value="Genomic_DNA"/>
</dbReference>
<name>A0A8J6NUC0_9BACT</name>
<dbReference type="SMART" id="SM01321">
    <property type="entry name" value="Y1_Tnp"/>
    <property type="match status" value="1"/>
</dbReference>
<evidence type="ECO:0000313" key="2">
    <source>
        <dbReference type="EMBL" id="MBC8360808.1"/>
    </source>
</evidence>
<protein>
    <submittedName>
        <fullName evidence="2">Transposase</fullName>
    </submittedName>
</protein>
<dbReference type="SUPFAM" id="SSF48295">
    <property type="entry name" value="TrpR-like"/>
    <property type="match status" value="1"/>
</dbReference>
<dbReference type="PANTHER" id="PTHR34322">
    <property type="entry name" value="TRANSPOSASE, Y1_TNP DOMAIN-CONTAINING"/>
    <property type="match status" value="1"/>
</dbReference>
<dbReference type="Proteomes" id="UP000603434">
    <property type="component" value="Unassembled WGS sequence"/>
</dbReference>
<dbReference type="GO" id="GO:0004803">
    <property type="term" value="F:transposase activity"/>
    <property type="evidence" value="ECO:0007669"/>
    <property type="project" value="InterPro"/>
</dbReference>
<dbReference type="SUPFAM" id="SSF143422">
    <property type="entry name" value="Transposase IS200-like"/>
    <property type="match status" value="1"/>
</dbReference>
<dbReference type="InterPro" id="IPR002686">
    <property type="entry name" value="Transposase_17"/>
</dbReference>
<organism evidence="2 3">
    <name type="scientific">Candidatus Desulfatibia profunda</name>
    <dbReference type="NCBI Taxonomy" id="2841695"/>
    <lineage>
        <taxon>Bacteria</taxon>
        <taxon>Pseudomonadati</taxon>
        <taxon>Thermodesulfobacteriota</taxon>
        <taxon>Desulfobacteria</taxon>
        <taxon>Desulfobacterales</taxon>
        <taxon>Desulfobacterales incertae sedis</taxon>
        <taxon>Candidatus Desulfatibia</taxon>
    </lineage>
</organism>
<evidence type="ECO:0000259" key="1">
    <source>
        <dbReference type="SMART" id="SM01321"/>
    </source>
</evidence>
<dbReference type="PANTHER" id="PTHR34322:SF2">
    <property type="entry name" value="TRANSPOSASE IS200-LIKE DOMAIN-CONTAINING PROTEIN"/>
    <property type="match status" value="1"/>
</dbReference>
<dbReference type="Pfam" id="PF01797">
    <property type="entry name" value="Y1_Tnp"/>
    <property type="match status" value="1"/>
</dbReference>
<reference evidence="2 3" key="1">
    <citation type="submission" date="2020-08" db="EMBL/GenBank/DDBJ databases">
        <title>Bridging the membrane lipid divide: bacteria of the FCB group superphylum have the potential to synthesize archaeal ether lipids.</title>
        <authorList>
            <person name="Villanueva L."/>
            <person name="Von Meijenfeldt F.A.B."/>
            <person name="Westbye A.B."/>
            <person name="Yadav S."/>
            <person name="Hopmans E.C."/>
            <person name="Dutilh B.E."/>
            <person name="Sinninghe Damste J.S."/>
        </authorList>
    </citation>
    <scope>NUCLEOTIDE SEQUENCE [LARGE SCALE GENOMIC DNA]</scope>
    <source>
        <strain evidence="2">NIOZ-UU30</strain>
    </source>
</reference>